<gene>
    <name evidence="2" type="ORF">HX89_00110</name>
</gene>
<name>A0A075JEN0_9MICO</name>
<evidence type="ECO:0000313" key="3">
    <source>
        <dbReference type="Proteomes" id="UP000027986"/>
    </source>
</evidence>
<organism evidence="2 3">
    <name type="scientific">Dermacoccus nishinomiyaensis</name>
    <dbReference type="NCBI Taxonomy" id="1274"/>
    <lineage>
        <taxon>Bacteria</taxon>
        <taxon>Bacillati</taxon>
        <taxon>Actinomycetota</taxon>
        <taxon>Actinomycetes</taxon>
        <taxon>Micrococcales</taxon>
        <taxon>Dermacoccaceae</taxon>
        <taxon>Dermacoccus</taxon>
    </lineage>
</organism>
<dbReference type="InterPro" id="IPR036291">
    <property type="entry name" value="NAD(P)-bd_dom_sf"/>
</dbReference>
<dbReference type="EMBL" id="CP008889">
    <property type="protein sequence ID" value="AIF39667.1"/>
    <property type="molecule type" value="Genomic_DNA"/>
</dbReference>
<feature type="compositionally biased region" description="Basic and acidic residues" evidence="1">
    <location>
        <begin position="93"/>
        <end position="103"/>
    </location>
</feature>
<dbReference type="AlphaFoldDB" id="A0A075JEN0"/>
<feature type="region of interest" description="Disordered" evidence="1">
    <location>
        <begin position="73"/>
        <end position="128"/>
    </location>
</feature>
<dbReference type="Gene3D" id="3.40.50.720">
    <property type="entry name" value="NAD(P)-binding Rossmann-like Domain"/>
    <property type="match status" value="1"/>
</dbReference>
<keyword evidence="3" id="KW-1185">Reference proteome</keyword>
<dbReference type="KEGG" id="dni:HX89_00110"/>
<evidence type="ECO:0000313" key="2">
    <source>
        <dbReference type="EMBL" id="AIF39667.1"/>
    </source>
</evidence>
<sequence length="128" mass="13873">MVFDRIGAGKRPVVPLSATTKRSLIWTPDASRAMALLGNTPDAIGQTWRLPIDPDRETYAQLVEIASEVAGRTVRASSRSSLTDRASESVSDENERVSRETPHRQAAAPSPSTRPCSTQSRADRLVSA</sequence>
<dbReference type="eggNOG" id="COG0451">
    <property type="taxonomic scope" value="Bacteria"/>
</dbReference>
<evidence type="ECO:0000256" key="1">
    <source>
        <dbReference type="SAM" id="MobiDB-lite"/>
    </source>
</evidence>
<accession>A0A075JEN0</accession>
<protein>
    <submittedName>
        <fullName evidence="2">Uncharacterized protein</fullName>
    </submittedName>
</protein>
<feature type="compositionally biased region" description="Polar residues" evidence="1">
    <location>
        <begin position="75"/>
        <end position="84"/>
    </location>
</feature>
<proteinExistence type="predicted"/>
<reference evidence="2 3" key="1">
    <citation type="submission" date="2014-07" db="EMBL/GenBank/DDBJ databases">
        <title>Genome Sequencing of Dermacoccus nishinomiyaensis.</title>
        <authorList>
            <person name="Hong K.W."/>
            <person name="Chan K.G."/>
        </authorList>
    </citation>
    <scope>NUCLEOTIDE SEQUENCE [LARGE SCALE GENOMIC DNA]</scope>
    <source>
        <strain evidence="2 3">M25</strain>
    </source>
</reference>
<dbReference type="SUPFAM" id="SSF51735">
    <property type="entry name" value="NAD(P)-binding Rossmann-fold domains"/>
    <property type="match status" value="1"/>
</dbReference>
<dbReference type="HOGENOM" id="CLU_1955998_0_0_11"/>
<dbReference type="Proteomes" id="UP000027986">
    <property type="component" value="Chromosome"/>
</dbReference>
<feature type="compositionally biased region" description="Polar residues" evidence="1">
    <location>
        <begin position="110"/>
        <end position="120"/>
    </location>
</feature>